<organism evidence="3">
    <name type="scientific">Tanacetum cinerariifolium</name>
    <name type="common">Dalmatian daisy</name>
    <name type="synonym">Chrysanthemum cinerariifolium</name>
    <dbReference type="NCBI Taxonomy" id="118510"/>
    <lineage>
        <taxon>Eukaryota</taxon>
        <taxon>Viridiplantae</taxon>
        <taxon>Streptophyta</taxon>
        <taxon>Embryophyta</taxon>
        <taxon>Tracheophyta</taxon>
        <taxon>Spermatophyta</taxon>
        <taxon>Magnoliopsida</taxon>
        <taxon>eudicotyledons</taxon>
        <taxon>Gunneridae</taxon>
        <taxon>Pentapetalae</taxon>
        <taxon>asterids</taxon>
        <taxon>campanulids</taxon>
        <taxon>Asterales</taxon>
        <taxon>Asteraceae</taxon>
        <taxon>Asteroideae</taxon>
        <taxon>Anthemideae</taxon>
        <taxon>Anthemidinae</taxon>
        <taxon>Tanacetum</taxon>
    </lineage>
</organism>
<dbReference type="CDD" id="cd09272">
    <property type="entry name" value="RNase_HI_RT_Ty1"/>
    <property type="match status" value="1"/>
</dbReference>
<reference evidence="3" key="1">
    <citation type="journal article" date="2019" name="Sci. Rep.">
        <title>Draft genome of Tanacetum cinerariifolium, the natural source of mosquito coil.</title>
        <authorList>
            <person name="Yamashiro T."/>
            <person name="Shiraishi A."/>
            <person name="Satake H."/>
            <person name="Nakayama K."/>
        </authorList>
    </citation>
    <scope>NUCLEOTIDE SEQUENCE</scope>
</reference>
<dbReference type="PANTHER" id="PTHR11439:SF495">
    <property type="entry name" value="REVERSE TRANSCRIPTASE, RNA-DEPENDENT DNA POLYMERASE-RELATED"/>
    <property type="match status" value="1"/>
</dbReference>
<comment type="caution">
    <text evidence="3">The sequence shown here is derived from an EMBL/GenBank/DDBJ whole genome shotgun (WGS) entry which is preliminary data.</text>
</comment>
<sequence>MPKLEDITYSDDEYDVGAEADFNKLKTSITVSLILTTRVHKDHPVTQIFGDLSLATQTRSMARVAKDQGLQVKQKPDRIFISQDKYVAEILRKFGLTNGKLASTPIDTEKPLLKDPDLAYSDSDYAGASLDRKSTTGGCQFLGCRIIYWQCKKQTVVATSSTEAEGKCSVKELFKIILDMVSYQFRCALNHSKLGEANSEASPQPEVYGLLSSCLLQYFFYKSSVTVKKVNDVSRLQALVDRKKVIITEATIRDVLRLDDAEGIECLPNEEIFTKLARMGGRHGMSLAPLWHLLSSAYSRVENLTFQSAAKVNIKDVSTARVAAEGAASAADDEVHAAVDEPSIPSPPPPTQPHHHHKIYLPLPKVKKLERRNKLNVSKLRRLKKVGTTQKFETSDDTLIDDVFKKGRIIADMDADRDATLKNVAAIAKDVQVDEIEEKEPKPLKKQAQIEQDEAYARESEAELNKNIDSDEKFHSNVAFLQKTKEQIDEEDSRALKRLSETHKEKVAKKQKLDEEVPVVDYEIYTENNKPYYKIIRADGSPRLFLSFLSLLRNFGREDLEVLWELVKERGTKHMTGNLSLLCNFIEKYLGIVRFSNDQFAPIIGYGDLVQGNISINRVYNIEGLNHNLFLVRQFCDADLEVVFGNLLVLLGIFRETNYSPNKKYEEPTVIRNKARLVAKGYAHEEGIDFEESFTLVARLEAVWIFVAYVAHKSFPIYQMDVKMAFLNGQLKEEDFKPTNPHEDSGFELTAFLDADHAGCIDTRKSTSGGIQFLGDKTEYQLADTFTIALLEDRFQYLVRRIAMRCLNPAELEVLVNKSA</sequence>
<evidence type="ECO:0000256" key="1">
    <source>
        <dbReference type="SAM" id="MobiDB-lite"/>
    </source>
</evidence>
<dbReference type="Pfam" id="PF07727">
    <property type="entry name" value="RVT_2"/>
    <property type="match status" value="1"/>
</dbReference>
<feature type="domain" description="Reverse transcriptase Ty1/copia-type" evidence="2">
    <location>
        <begin position="662"/>
        <end position="736"/>
    </location>
</feature>
<proteinExistence type="predicted"/>
<feature type="region of interest" description="Disordered" evidence="1">
    <location>
        <begin position="329"/>
        <end position="355"/>
    </location>
</feature>
<dbReference type="PANTHER" id="PTHR11439">
    <property type="entry name" value="GAG-POL-RELATED RETROTRANSPOSON"/>
    <property type="match status" value="1"/>
</dbReference>
<evidence type="ECO:0000259" key="2">
    <source>
        <dbReference type="Pfam" id="PF07727"/>
    </source>
</evidence>
<gene>
    <name evidence="3" type="ORF">Tci_000733</name>
</gene>
<name>A0A699GKV5_TANCI</name>
<dbReference type="AlphaFoldDB" id="A0A699GKV5"/>
<protein>
    <submittedName>
        <fullName evidence="3">Copia protein</fullName>
    </submittedName>
</protein>
<dbReference type="InterPro" id="IPR013103">
    <property type="entry name" value="RVT_2"/>
</dbReference>
<evidence type="ECO:0000313" key="3">
    <source>
        <dbReference type="EMBL" id="GEU28755.1"/>
    </source>
</evidence>
<dbReference type="EMBL" id="BKCJ010000018">
    <property type="protein sequence ID" value="GEU28755.1"/>
    <property type="molecule type" value="Genomic_DNA"/>
</dbReference>
<accession>A0A699GKV5</accession>